<evidence type="ECO:0008006" key="4">
    <source>
        <dbReference type="Google" id="ProtNLM"/>
    </source>
</evidence>
<sequence length="124" mass="13574">MAARTGINRGDEPEQADPPVGVQALRQRQVRLSDEQKANLAAEYASGGNIRQLAASWGVSREAVRSALKQQHVPVRQVVLTEKQLEDAASLKTRGWSLNQLGALYGVDPKTMKARLQARAQESE</sequence>
<evidence type="ECO:0000313" key="3">
    <source>
        <dbReference type="Proteomes" id="UP000241085"/>
    </source>
</evidence>
<proteinExistence type="predicted"/>
<accession>A0A2T4UUM0</accession>
<evidence type="ECO:0000256" key="1">
    <source>
        <dbReference type="SAM" id="MobiDB-lite"/>
    </source>
</evidence>
<reference evidence="2 3" key="1">
    <citation type="submission" date="2018-03" db="EMBL/GenBank/DDBJ databases">
        <title>Bacteriophage NCPPB3778 and a type I-E CRISPR drive the evolution of the US Biological Select Agent, Rathayibacter toxicus.</title>
        <authorList>
            <person name="Davis E.W.II."/>
            <person name="Tabima J.F."/>
            <person name="Weisberg A.J."/>
            <person name="Dantas Lopes L."/>
            <person name="Wiseman M.S."/>
            <person name="Wiseman M.S."/>
            <person name="Pupko T."/>
            <person name="Belcher M.S."/>
            <person name="Sechler A.J."/>
            <person name="Tancos M.A."/>
            <person name="Schroeder B.K."/>
            <person name="Murray T.D."/>
            <person name="Luster D.G."/>
            <person name="Schneider W.L."/>
            <person name="Rogers E."/>
            <person name="Andreote F.D."/>
            <person name="Grunwald N.J."/>
            <person name="Putnam M.L."/>
            <person name="Chang J.H."/>
        </authorList>
    </citation>
    <scope>NUCLEOTIDE SEQUENCE [LARGE SCALE GENOMIC DNA]</scope>
    <source>
        <strain evidence="2 3">DSM 15933</strain>
    </source>
</reference>
<dbReference type="EMBL" id="PZPL01000001">
    <property type="protein sequence ID" value="PTL73230.1"/>
    <property type="molecule type" value="Genomic_DNA"/>
</dbReference>
<gene>
    <name evidence="2" type="ORF">C1I63_10460</name>
</gene>
<feature type="region of interest" description="Disordered" evidence="1">
    <location>
        <begin position="1"/>
        <end position="22"/>
    </location>
</feature>
<protein>
    <recommendedName>
        <fullName evidence="4">Helix-turn-helix domain-containing protein</fullName>
    </recommendedName>
</protein>
<dbReference type="RefSeq" id="WP_107574730.1">
    <property type="nucleotide sequence ID" value="NZ_PZPL01000001.1"/>
</dbReference>
<organism evidence="2 3">
    <name type="scientific">Rathayibacter caricis DSM 15933</name>
    <dbReference type="NCBI Taxonomy" id="1328867"/>
    <lineage>
        <taxon>Bacteria</taxon>
        <taxon>Bacillati</taxon>
        <taxon>Actinomycetota</taxon>
        <taxon>Actinomycetes</taxon>
        <taxon>Micrococcales</taxon>
        <taxon>Microbacteriaceae</taxon>
        <taxon>Rathayibacter</taxon>
    </lineage>
</organism>
<dbReference type="Proteomes" id="UP000241085">
    <property type="component" value="Unassembled WGS sequence"/>
</dbReference>
<keyword evidence="3" id="KW-1185">Reference proteome</keyword>
<dbReference type="AlphaFoldDB" id="A0A2T4UUM0"/>
<comment type="caution">
    <text evidence="2">The sequence shown here is derived from an EMBL/GenBank/DDBJ whole genome shotgun (WGS) entry which is preliminary data.</text>
</comment>
<name>A0A2T4UUM0_9MICO</name>
<evidence type="ECO:0000313" key="2">
    <source>
        <dbReference type="EMBL" id="PTL73230.1"/>
    </source>
</evidence>